<evidence type="ECO:0000313" key="2">
    <source>
        <dbReference type="Proteomes" id="UP001229346"/>
    </source>
</evidence>
<protein>
    <recommendedName>
        <fullName evidence="3">Leucine-rich repeat domain-containing protein</fullName>
    </recommendedName>
</protein>
<keyword evidence="2" id="KW-1185">Reference proteome</keyword>
<dbReference type="EMBL" id="JAUSSU010000003">
    <property type="protein sequence ID" value="MDQ0112502.1"/>
    <property type="molecule type" value="Genomic_DNA"/>
</dbReference>
<comment type="caution">
    <text evidence="1">The sequence shown here is derived from an EMBL/GenBank/DDBJ whole genome shotgun (WGS) entry which is preliminary data.</text>
</comment>
<dbReference type="Proteomes" id="UP001229346">
    <property type="component" value="Unassembled WGS sequence"/>
</dbReference>
<organism evidence="1 2">
    <name type="scientific">Paenibacillus harenae</name>
    <dbReference type="NCBI Taxonomy" id="306543"/>
    <lineage>
        <taxon>Bacteria</taxon>
        <taxon>Bacillati</taxon>
        <taxon>Bacillota</taxon>
        <taxon>Bacilli</taxon>
        <taxon>Bacillales</taxon>
        <taxon>Paenibacillaceae</taxon>
        <taxon>Paenibacillus</taxon>
    </lineage>
</organism>
<dbReference type="RefSeq" id="WP_307203376.1">
    <property type="nucleotide sequence ID" value="NZ_JAUSSU010000003.1"/>
</dbReference>
<evidence type="ECO:0008006" key="3">
    <source>
        <dbReference type="Google" id="ProtNLM"/>
    </source>
</evidence>
<evidence type="ECO:0000313" key="1">
    <source>
        <dbReference type="EMBL" id="MDQ0112502.1"/>
    </source>
</evidence>
<sequence>MEDAEILRAEPLQNLCMLAIFSEKKTVNLAHLKGYARLHTLIAGGKVKNLDAIGHLAKLEFLSLNSISKTPVHFINKLGRLKTLKFILGGRESIEEIEENGIETLEIVRVRGFSNIQNITKFRKLRKLLIEDQIQLNQINFNQPLKELEEISVLNCKGLISLTGLDQLPSLQLLRIYKTSIDFDSFIIQKLPNSLLTLYFATSKSKVDLEIQKSLFELGLQKDSK</sequence>
<name>A0ABT9TYQ2_PAEHA</name>
<accession>A0ABT9TYQ2</accession>
<gene>
    <name evidence="1" type="ORF">J2T15_001937</name>
</gene>
<proteinExistence type="predicted"/>
<dbReference type="Gene3D" id="3.80.10.10">
    <property type="entry name" value="Ribonuclease Inhibitor"/>
    <property type="match status" value="1"/>
</dbReference>
<dbReference type="InterPro" id="IPR032675">
    <property type="entry name" value="LRR_dom_sf"/>
</dbReference>
<reference evidence="1 2" key="1">
    <citation type="submission" date="2023-07" db="EMBL/GenBank/DDBJ databases">
        <title>Sorghum-associated microbial communities from plants grown in Nebraska, USA.</title>
        <authorList>
            <person name="Schachtman D."/>
        </authorList>
    </citation>
    <scope>NUCLEOTIDE SEQUENCE [LARGE SCALE GENOMIC DNA]</scope>
    <source>
        <strain evidence="1 2">CC482</strain>
    </source>
</reference>
<dbReference type="SUPFAM" id="SSF52058">
    <property type="entry name" value="L domain-like"/>
    <property type="match status" value="1"/>
</dbReference>